<evidence type="ECO:0000313" key="7">
    <source>
        <dbReference type="EMBL" id="MBF5054128.1"/>
    </source>
</evidence>
<keyword evidence="4" id="KW-0233">DNA recombination</keyword>
<evidence type="ECO:0008006" key="9">
    <source>
        <dbReference type="Google" id="ProtNLM"/>
    </source>
</evidence>
<dbReference type="GeneID" id="99767116"/>
<comment type="function">
    <text evidence="1">Involved in DNA recombination.</text>
</comment>
<evidence type="ECO:0000313" key="8">
    <source>
        <dbReference type="Proteomes" id="UP000644441"/>
    </source>
</evidence>
<comment type="similarity">
    <text evidence="2">Belongs to the RmuC family.</text>
</comment>
<organism evidence="7 8">
    <name type="scientific">Alloalcanivorax venustensis ISO4</name>
    <dbReference type="NCBI Taxonomy" id="1177184"/>
    <lineage>
        <taxon>Bacteria</taxon>
        <taxon>Pseudomonadati</taxon>
        <taxon>Pseudomonadota</taxon>
        <taxon>Gammaproteobacteria</taxon>
        <taxon>Oceanospirillales</taxon>
        <taxon>Alcanivoracaceae</taxon>
        <taxon>Alloalcanivorax</taxon>
    </lineage>
</organism>
<gene>
    <name evidence="7" type="ORF">ISO4_02730</name>
</gene>
<comment type="caution">
    <text evidence="7">The sequence shown here is derived from an EMBL/GenBank/DDBJ whole genome shotgun (WGS) entry which is preliminary data.</text>
</comment>
<keyword evidence="6" id="KW-0472">Membrane</keyword>
<evidence type="ECO:0000256" key="5">
    <source>
        <dbReference type="SAM" id="MobiDB-lite"/>
    </source>
</evidence>
<protein>
    <recommendedName>
        <fullName evidence="9">DNA recombination protein RmuC</fullName>
    </recommendedName>
</protein>
<dbReference type="Pfam" id="PF02646">
    <property type="entry name" value="RmuC"/>
    <property type="match status" value="1"/>
</dbReference>
<dbReference type="EMBL" id="ARXR01000031">
    <property type="protein sequence ID" value="MBF5054128.1"/>
    <property type="molecule type" value="Genomic_DNA"/>
</dbReference>
<dbReference type="Proteomes" id="UP000644441">
    <property type="component" value="Unassembled WGS sequence"/>
</dbReference>
<feature type="transmembrane region" description="Helical" evidence="6">
    <location>
        <begin position="6"/>
        <end position="25"/>
    </location>
</feature>
<accession>A0ABS0AJ59</accession>
<dbReference type="InterPro" id="IPR003798">
    <property type="entry name" value="DNA_recombination_RmuC"/>
</dbReference>
<proteinExistence type="inferred from homology"/>
<dbReference type="PANTHER" id="PTHR30563:SF0">
    <property type="entry name" value="DNA RECOMBINATION PROTEIN RMUC"/>
    <property type="match status" value="1"/>
</dbReference>
<evidence type="ECO:0000256" key="4">
    <source>
        <dbReference type="ARBA" id="ARBA00023172"/>
    </source>
</evidence>
<feature type="region of interest" description="Disordered" evidence="5">
    <location>
        <begin position="48"/>
        <end position="82"/>
    </location>
</feature>
<name>A0ABS0AJ59_9GAMM</name>
<keyword evidence="6" id="KW-0812">Transmembrane</keyword>
<sequence>MNDLTVWILTGALSAAVTALIALLITRGALNRLRGERDQARDRLATLAEERDRQHQQQDERQRNLEQRLRESEQSLAQARADKARLDERLAGQQDKLTFLENSREQLRHEFENLSAKIFEQRSKQFEEKNREGLDGLLKPFREQLSEFRRRVDQIHGDDARAQAALTEQLQHLKSLNQQMHQDARNLTEALKGQVKTQGNWGEMILERVLESSGLTKGREYDTQVALKGESGERRLPDAIVHLPEDKDVVIDAKVSLVAYERYVSAEDDEQRGLAREQHLSSLRAHIKGLDAKNYSGLEGVRSLDFVLLFIPVEGAFMTAMEADPGLYTEAYERNIVLVSPTTLLVTLRTIQNIWRYEYQNRNALDIASRAGRICDQVSLVAESLSDVGDKIDKAQQSWETSYKRLTEGRGNLLGQAHKLRDLGAKARRALPAASDDDADEGADQNGTPESDDTP</sequence>
<dbReference type="PANTHER" id="PTHR30563">
    <property type="entry name" value="DNA RECOMBINATION PROTEIN RMUC"/>
    <property type="match status" value="1"/>
</dbReference>
<keyword evidence="6" id="KW-1133">Transmembrane helix</keyword>
<feature type="region of interest" description="Disordered" evidence="5">
    <location>
        <begin position="425"/>
        <end position="455"/>
    </location>
</feature>
<keyword evidence="3" id="KW-0175">Coiled coil</keyword>
<reference evidence="7 8" key="1">
    <citation type="submission" date="2012-09" db="EMBL/GenBank/DDBJ databases">
        <title>Genome Sequence of alkane-degrading Bacterium Alcanivorax venustensis ISO4.</title>
        <authorList>
            <person name="Lai Q."/>
            <person name="Shao Z."/>
        </authorList>
    </citation>
    <scope>NUCLEOTIDE SEQUENCE [LARGE SCALE GENOMIC DNA]</scope>
    <source>
        <strain evidence="7 8">ISO4</strain>
    </source>
</reference>
<evidence type="ECO:0000256" key="1">
    <source>
        <dbReference type="ARBA" id="ARBA00003416"/>
    </source>
</evidence>
<evidence type="ECO:0000256" key="3">
    <source>
        <dbReference type="ARBA" id="ARBA00023054"/>
    </source>
</evidence>
<evidence type="ECO:0000256" key="6">
    <source>
        <dbReference type="SAM" id="Phobius"/>
    </source>
</evidence>
<dbReference type="RefSeq" id="WP_194856601.1">
    <property type="nucleotide sequence ID" value="NZ_ARXR01000031.1"/>
</dbReference>
<evidence type="ECO:0000256" key="2">
    <source>
        <dbReference type="ARBA" id="ARBA00009840"/>
    </source>
</evidence>
<feature type="compositionally biased region" description="Basic and acidic residues" evidence="5">
    <location>
        <begin position="48"/>
        <end position="73"/>
    </location>
</feature>
<keyword evidence="8" id="KW-1185">Reference proteome</keyword>